<evidence type="ECO:0000256" key="2">
    <source>
        <dbReference type="ARBA" id="ARBA00022723"/>
    </source>
</evidence>
<dbReference type="GO" id="GO:0004518">
    <property type="term" value="F:nuclease activity"/>
    <property type="evidence" value="ECO:0007669"/>
    <property type="project" value="UniProtKB-KW"/>
</dbReference>
<evidence type="ECO:0000313" key="7">
    <source>
        <dbReference type="Proteomes" id="UP000051017"/>
    </source>
</evidence>
<keyword evidence="3" id="KW-0378">Hydrolase</keyword>
<comment type="caution">
    <text evidence="6">The sequence shown here is derived from an EMBL/GenBank/DDBJ whole genome shotgun (WGS) entry which is preliminary data.</text>
</comment>
<dbReference type="InterPro" id="IPR002716">
    <property type="entry name" value="PIN_dom"/>
</dbReference>
<evidence type="ECO:0000313" key="6">
    <source>
        <dbReference type="EMBL" id="KRO47699.1"/>
    </source>
</evidence>
<keyword evidence="2" id="KW-0479">Metal-binding</keyword>
<dbReference type="Proteomes" id="UP000051017">
    <property type="component" value="Unassembled WGS sequence"/>
</dbReference>
<dbReference type="InterPro" id="IPR029060">
    <property type="entry name" value="PIN-like_dom_sf"/>
</dbReference>
<proteinExistence type="predicted"/>
<accession>A0A0R2QHZ4</accession>
<evidence type="ECO:0000256" key="4">
    <source>
        <dbReference type="ARBA" id="ARBA00022842"/>
    </source>
</evidence>
<evidence type="ECO:0000256" key="3">
    <source>
        <dbReference type="ARBA" id="ARBA00022801"/>
    </source>
</evidence>
<name>A0A0R2QHZ4_9ACTN</name>
<dbReference type="InterPro" id="IPR044153">
    <property type="entry name" value="PIN_Pae0151-like"/>
</dbReference>
<dbReference type="GO" id="GO:0046872">
    <property type="term" value="F:metal ion binding"/>
    <property type="evidence" value="ECO:0007669"/>
    <property type="project" value="UniProtKB-KW"/>
</dbReference>
<reference evidence="6 7" key="1">
    <citation type="submission" date="2015-10" db="EMBL/GenBank/DDBJ databases">
        <title>Metagenome-Assembled Genomes uncover a global brackish microbiome.</title>
        <authorList>
            <person name="Hugerth L.W."/>
            <person name="Larsson J."/>
            <person name="Alneberg J."/>
            <person name="Lindh M.V."/>
            <person name="Legrand C."/>
            <person name="Pinhassi J."/>
            <person name="Andersson A.F."/>
        </authorList>
    </citation>
    <scope>NUCLEOTIDE SEQUENCE [LARGE SCALE GENOMIC DNA]</scope>
    <source>
        <strain evidence="6">BACL6 MAG-120924-bin43</strain>
    </source>
</reference>
<feature type="domain" description="PIN" evidence="5">
    <location>
        <begin position="2"/>
        <end position="89"/>
    </location>
</feature>
<evidence type="ECO:0000259" key="5">
    <source>
        <dbReference type="Pfam" id="PF01850"/>
    </source>
</evidence>
<feature type="non-terminal residue" evidence="6">
    <location>
        <position position="1"/>
    </location>
</feature>
<dbReference type="EMBL" id="LIBJ01000137">
    <property type="protein sequence ID" value="KRO47699.1"/>
    <property type="molecule type" value="Genomic_DNA"/>
</dbReference>
<dbReference type="CDD" id="cd09873">
    <property type="entry name" value="PIN_Pae0151-like"/>
    <property type="match status" value="1"/>
</dbReference>
<gene>
    <name evidence="6" type="ORF">ABR75_05675</name>
</gene>
<sequence>DDLHAPDIFLAEVFHVLKRMTVLKQITSRDAKISAALVGQMPLTFLTVSNYQSQLWDEATKVSSYDAHYVVLAKSLGQPIITLDEKLMRRKDLGVEFVVVR</sequence>
<dbReference type="Pfam" id="PF01850">
    <property type="entry name" value="PIN"/>
    <property type="match status" value="1"/>
</dbReference>
<dbReference type="InterPro" id="IPR051619">
    <property type="entry name" value="TypeII_TA_RNase_PINc/VapC"/>
</dbReference>
<dbReference type="Gene3D" id="3.40.50.1010">
    <property type="entry name" value="5'-nuclease"/>
    <property type="match status" value="1"/>
</dbReference>
<dbReference type="GO" id="GO:0016787">
    <property type="term" value="F:hydrolase activity"/>
    <property type="evidence" value="ECO:0007669"/>
    <property type="project" value="UniProtKB-KW"/>
</dbReference>
<dbReference type="SUPFAM" id="SSF88723">
    <property type="entry name" value="PIN domain-like"/>
    <property type="match status" value="1"/>
</dbReference>
<dbReference type="PANTHER" id="PTHR35901:SF1">
    <property type="entry name" value="EXONUCLEASE VAPC9"/>
    <property type="match status" value="1"/>
</dbReference>
<dbReference type="PANTHER" id="PTHR35901">
    <property type="entry name" value="RIBONUCLEASE VAPC3"/>
    <property type="match status" value="1"/>
</dbReference>
<evidence type="ECO:0000256" key="1">
    <source>
        <dbReference type="ARBA" id="ARBA00022722"/>
    </source>
</evidence>
<keyword evidence="1" id="KW-0540">Nuclease</keyword>
<organism evidence="6 7">
    <name type="scientific">Acidimicrobiia bacterium BACL6 MAG-120924-bin43</name>
    <dbReference type="NCBI Taxonomy" id="1655583"/>
    <lineage>
        <taxon>Bacteria</taxon>
        <taxon>Bacillati</taxon>
        <taxon>Actinomycetota</taxon>
        <taxon>Acidimicrobiia</taxon>
        <taxon>acIV cluster</taxon>
    </lineage>
</organism>
<protein>
    <recommendedName>
        <fullName evidence="5">PIN domain-containing protein</fullName>
    </recommendedName>
</protein>
<dbReference type="AlphaFoldDB" id="A0A0R2QHZ4"/>
<keyword evidence="4" id="KW-0460">Magnesium</keyword>